<evidence type="ECO:0000313" key="1">
    <source>
        <dbReference type="EMBL" id="KAJ7355215.1"/>
    </source>
</evidence>
<protein>
    <submittedName>
        <fullName evidence="1">Uncharacterized protein</fullName>
    </submittedName>
</protein>
<name>A0AAD7EX86_9AGAR</name>
<organism evidence="1 2">
    <name type="scientific">Mycena albidolilacea</name>
    <dbReference type="NCBI Taxonomy" id="1033008"/>
    <lineage>
        <taxon>Eukaryota</taxon>
        <taxon>Fungi</taxon>
        <taxon>Dikarya</taxon>
        <taxon>Basidiomycota</taxon>
        <taxon>Agaricomycotina</taxon>
        <taxon>Agaricomycetes</taxon>
        <taxon>Agaricomycetidae</taxon>
        <taxon>Agaricales</taxon>
        <taxon>Marasmiineae</taxon>
        <taxon>Mycenaceae</taxon>
        <taxon>Mycena</taxon>
    </lineage>
</organism>
<dbReference type="SUPFAM" id="SSF74788">
    <property type="entry name" value="Cullin repeat-like"/>
    <property type="match status" value="1"/>
</dbReference>
<reference evidence="1" key="1">
    <citation type="submission" date="2023-03" db="EMBL/GenBank/DDBJ databases">
        <title>Massive genome expansion in bonnet fungi (Mycena s.s.) driven by repeated elements and novel gene families across ecological guilds.</title>
        <authorList>
            <consortium name="Lawrence Berkeley National Laboratory"/>
            <person name="Harder C.B."/>
            <person name="Miyauchi S."/>
            <person name="Viragh M."/>
            <person name="Kuo A."/>
            <person name="Thoen E."/>
            <person name="Andreopoulos B."/>
            <person name="Lu D."/>
            <person name="Skrede I."/>
            <person name="Drula E."/>
            <person name="Henrissat B."/>
            <person name="Morin E."/>
            <person name="Kohler A."/>
            <person name="Barry K."/>
            <person name="LaButti K."/>
            <person name="Morin E."/>
            <person name="Salamov A."/>
            <person name="Lipzen A."/>
            <person name="Mereny Z."/>
            <person name="Hegedus B."/>
            <person name="Baldrian P."/>
            <person name="Stursova M."/>
            <person name="Weitz H."/>
            <person name="Taylor A."/>
            <person name="Grigoriev I.V."/>
            <person name="Nagy L.G."/>
            <person name="Martin F."/>
            <person name="Kauserud H."/>
        </authorList>
    </citation>
    <scope>NUCLEOTIDE SEQUENCE</scope>
    <source>
        <strain evidence="1">CBHHK002</strain>
    </source>
</reference>
<dbReference type="InterPro" id="IPR016159">
    <property type="entry name" value="Cullin_repeat-like_dom_sf"/>
</dbReference>
<proteinExistence type="predicted"/>
<comment type="caution">
    <text evidence="1">The sequence shown here is derived from an EMBL/GenBank/DDBJ whole genome shotgun (WGS) entry which is preliminary data.</text>
</comment>
<accession>A0AAD7EX86</accession>
<dbReference type="EMBL" id="JARIHO010000009">
    <property type="protein sequence ID" value="KAJ7355215.1"/>
    <property type="molecule type" value="Genomic_DNA"/>
</dbReference>
<sequence length="119" mass="13690">MSVYFTCHLLKNRLLNCLCMMLSTQTYWNASPPLSRLQAAPNDDTELPTYYDTQWGHFSRGVNVVDRLLDYLNKHYNRRKHGEGNKDVMTVKNLEGERVEVPRPRLGGTEAGKACLEET</sequence>
<dbReference type="Gene3D" id="1.20.1310.10">
    <property type="entry name" value="Cullin Repeats"/>
    <property type="match status" value="1"/>
</dbReference>
<gene>
    <name evidence="1" type="ORF">DFH08DRAFT_803263</name>
</gene>
<dbReference type="AlphaFoldDB" id="A0AAD7EX86"/>
<keyword evidence="2" id="KW-1185">Reference proteome</keyword>
<dbReference type="Proteomes" id="UP001218218">
    <property type="component" value="Unassembled WGS sequence"/>
</dbReference>
<evidence type="ECO:0000313" key="2">
    <source>
        <dbReference type="Proteomes" id="UP001218218"/>
    </source>
</evidence>